<evidence type="ECO:0000313" key="4">
    <source>
        <dbReference type="Proteomes" id="UP000018852"/>
    </source>
</evidence>
<dbReference type="PANTHER" id="PTHR43099:SF5">
    <property type="entry name" value="HLYC_CORC FAMILY TRANSPORTER"/>
    <property type="match status" value="1"/>
</dbReference>
<dbReference type="InterPro" id="IPR000644">
    <property type="entry name" value="CBS_dom"/>
</dbReference>
<dbReference type="PANTHER" id="PTHR43099">
    <property type="entry name" value="UPF0053 PROTEIN YRKA"/>
    <property type="match status" value="1"/>
</dbReference>
<dbReference type="EMBL" id="AZLV01000125">
    <property type="protein sequence ID" value="ETJ07141.1"/>
    <property type="molecule type" value="Genomic_DNA"/>
</dbReference>
<keyword evidence="1" id="KW-0129">CBS domain</keyword>
<organism evidence="3 4">
    <name type="scientific">Actinomyces urogenitalis DORA_12</name>
    <dbReference type="NCBI Taxonomy" id="1403939"/>
    <lineage>
        <taxon>Bacteria</taxon>
        <taxon>Bacillati</taxon>
        <taxon>Actinomycetota</taxon>
        <taxon>Actinomycetes</taxon>
        <taxon>Actinomycetales</taxon>
        <taxon>Actinomycetaceae</taxon>
        <taxon>Actinomyces</taxon>
    </lineage>
</organism>
<protein>
    <submittedName>
        <fullName evidence="3">HCC family HlyC/CorC transporter</fullName>
    </submittedName>
</protein>
<dbReference type="Gene3D" id="3.90.1280.20">
    <property type="match status" value="1"/>
</dbReference>
<dbReference type="InterPro" id="IPR051676">
    <property type="entry name" value="UPF0053_domain"/>
</dbReference>
<reference evidence="3 4" key="1">
    <citation type="submission" date="2013-12" db="EMBL/GenBank/DDBJ databases">
        <title>A Varibaculum cambriense genome reconstructed from a premature infant gut community with otherwise low bacterial novelty that shifts toward anaerobic metabolism during the third week of life.</title>
        <authorList>
            <person name="Brown C.T."/>
            <person name="Sharon I."/>
            <person name="Thomas B.C."/>
            <person name="Castelle C.J."/>
            <person name="Morowitz M.J."/>
            <person name="Banfield J.F."/>
        </authorList>
    </citation>
    <scope>NUCLEOTIDE SEQUENCE [LARGE SCALE GENOMIC DNA]</scope>
    <source>
        <strain evidence="4">DORA_12</strain>
    </source>
</reference>
<gene>
    <name evidence="3" type="ORF">Q605_AUC00125G0001</name>
</gene>
<comment type="caution">
    <text evidence="3">The sequence shown here is derived from an EMBL/GenBank/DDBJ whole genome shotgun (WGS) entry which is preliminary data.</text>
</comment>
<proteinExistence type="predicted"/>
<feature type="non-terminal residue" evidence="3">
    <location>
        <position position="1"/>
    </location>
</feature>
<feature type="domain" description="CBS" evidence="2">
    <location>
        <begin position="7"/>
        <end position="64"/>
    </location>
</feature>
<dbReference type="InterPro" id="IPR046342">
    <property type="entry name" value="CBS_dom_sf"/>
</dbReference>
<evidence type="ECO:0000256" key="1">
    <source>
        <dbReference type="PROSITE-ProRule" id="PRU00703"/>
    </source>
</evidence>
<accession>W1VN68</accession>
<dbReference type="SUPFAM" id="SSF54631">
    <property type="entry name" value="CBS-domain pair"/>
    <property type="match status" value="1"/>
</dbReference>
<sequence>QPVPAWRARALVPVRAEAEIEDALASMQRTGAHLGRVEDSDGRMLGVLFLEDILEELVGEVNDAMQREEYQRRDRS</sequence>
<dbReference type="Proteomes" id="UP000018852">
    <property type="component" value="Unassembled WGS sequence"/>
</dbReference>
<evidence type="ECO:0000313" key="3">
    <source>
        <dbReference type="EMBL" id="ETJ07141.1"/>
    </source>
</evidence>
<dbReference type="Pfam" id="PF00571">
    <property type="entry name" value="CBS"/>
    <property type="match status" value="1"/>
</dbReference>
<evidence type="ECO:0000259" key="2">
    <source>
        <dbReference type="PROSITE" id="PS51371"/>
    </source>
</evidence>
<name>W1VN68_9ACTO</name>
<dbReference type="PROSITE" id="PS51371">
    <property type="entry name" value="CBS"/>
    <property type="match status" value="1"/>
</dbReference>
<dbReference type="PATRIC" id="fig|1403939.3.peg.125"/>
<dbReference type="AlphaFoldDB" id="W1VN68"/>